<dbReference type="InterPro" id="IPR001568">
    <property type="entry name" value="RNase_T2-like"/>
</dbReference>
<protein>
    <submittedName>
        <fullName evidence="3">Ribonuclease DdI</fullName>
    </submittedName>
</protein>
<dbReference type="InterPro" id="IPR036430">
    <property type="entry name" value="RNase_T2-like_sf"/>
</dbReference>
<evidence type="ECO:0000256" key="1">
    <source>
        <dbReference type="ARBA" id="ARBA00007469"/>
    </source>
</evidence>
<dbReference type="EMBL" id="LSRX01000706">
    <property type="protein sequence ID" value="OLP90518.1"/>
    <property type="molecule type" value="Genomic_DNA"/>
</dbReference>
<name>A0A1Q9D5S1_SYMMI</name>
<dbReference type="PANTHER" id="PTHR11240">
    <property type="entry name" value="RIBONUCLEASE T2"/>
    <property type="match status" value="1"/>
</dbReference>
<dbReference type="GO" id="GO:0005576">
    <property type="term" value="C:extracellular region"/>
    <property type="evidence" value="ECO:0007669"/>
    <property type="project" value="TreeGrafter"/>
</dbReference>
<comment type="similarity">
    <text evidence="1 2">Belongs to the RNase T2 family.</text>
</comment>
<dbReference type="Pfam" id="PF00445">
    <property type="entry name" value="Ribonuclease_T2"/>
    <property type="match status" value="1"/>
</dbReference>
<dbReference type="GO" id="GO:0033897">
    <property type="term" value="F:ribonuclease T2 activity"/>
    <property type="evidence" value="ECO:0007669"/>
    <property type="project" value="InterPro"/>
</dbReference>
<dbReference type="GO" id="GO:0006401">
    <property type="term" value="P:RNA catabolic process"/>
    <property type="evidence" value="ECO:0007669"/>
    <property type="project" value="TreeGrafter"/>
</dbReference>
<evidence type="ECO:0000256" key="2">
    <source>
        <dbReference type="RuleBase" id="RU004328"/>
    </source>
</evidence>
<dbReference type="AlphaFoldDB" id="A0A1Q9D5S1"/>
<accession>A0A1Q9D5S1</accession>
<keyword evidence="4" id="KW-1185">Reference proteome</keyword>
<dbReference type="OrthoDB" id="435754at2759"/>
<dbReference type="Gene3D" id="3.90.730.10">
    <property type="entry name" value="Ribonuclease T2-like"/>
    <property type="match status" value="1"/>
</dbReference>
<proteinExistence type="inferred from homology"/>
<organism evidence="3 4">
    <name type="scientific">Symbiodinium microadriaticum</name>
    <name type="common">Dinoflagellate</name>
    <name type="synonym">Zooxanthella microadriatica</name>
    <dbReference type="NCBI Taxonomy" id="2951"/>
    <lineage>
        <taxon>Eukaryota</taxon>
        <taxon>Sar</taxon>
        <taxon>Alveolata</taxon>
        <taxon>Dinophyceae</taxon>
        <taxon>Suessiales</taxon>
        <taxon>Symbiodiniaceae</taxon>
        <taxon>Symbiodinium</taxon>
    </lineage>
</organism>
<evidence type="ECO:0000313" key="4">
    <source>
        <dbReference type="Proteomes" id="UP000186817"/>
    </source>
</evidence>
<dbReference type="SUPFAM" id="SSF55895">
    <property type="entry name" value="Ribonuclease Rh-like"/>
    <property type="match status" value="1"/>
</dbReference>
<dbReference type="InterPro" id="IPR033130">
    <property type="entry name" value="RNase_T2_His_AS_2"/>
</dbReference>
<reference evidence="3 4" key="1">
    <citation type="submission" date="2016-02" db="EMBL/GenBank/DDBJ databases">
        <title>Genome analysis of coral dinoflagellate symbionts highlights evolutionary adaptations to a symbiotic lifestyle.</title>
        <authorList>
            <person name="Aranda M."/>
            <person name="Li Y."/>
            <person name="Liew Y.J."/>
            <person name="Baumgarten S."/>
            <person name="Simakov O."/>
            <person name="Wilson M."/>
            <person name="Piel J."/>
            <person name="Ashoor H."/>
            <person name="Bougouffa S."/>
            <person name="Bajic V.B."/>
            <person name="Ryu T."/>
            <person name="Ravasi T."/>
            <person name="Bayer T."/>
            <person name="Micklem G."/>
            <person name="Kim H."/>
            <person name="Bhak J."/>
            <person name="Lajeunesse T.C."/>
            <person name="Voolstra C.R."/>
        </authorList>
    </citation>
    <scope>NUCLEOTIDE SEQUENCE [LARGE SCALE GENOMIC DNA]</scope>
    <source>
        <strain evidence="3 4">CCMP2467</strain>
    </source>
</reference>
<dbReference type="GO" id="GO:0003723">
    <property type="term" value="F:RNA binding"/>
    <property type="evidence" value="ECO:0007669"/>
    <property type="project" value="InterPro"/>
</dbReference>
<sequence>MKEACSCKSGDVFYMVDIGQRSRVNLQRGIEASTVLAMQMLAALHGKVFSKYRRPSSFGAGMGDRYFFEALLATVRLLGDDPIFANVAQVKVLKDWCTELKVADVRDELMQVMRSFRSARYIRINPDEVGPALSVPQFVLLTSVRSIAAGLLNYRRNRCLSLQLGADEAVLLPSLRGLIGQSLFVFMSNDHDASSGSFVISAFFSVSPLRLLHILERSGVCMQYEIAEQCTQKAFSPLTGPLPDRAFCRPTEKMQEMEKGIKEVKSVQEAVLPKHGLAAEDYEWRTIQWKLWFYGLLDDSNVRLANEVMLASQVRSALLFCPAQDMRPAAMEEGGLRGTGVLLCEQCYSIFTRWADIAQARIARLNSSFPGAACIQTSWPSMAFRSLCCSLLLSVMLKSASSAKCVYPGGECYELMMQKCEGSANWTIHGLWAEWDNECPGSAFNISALSPLRSELDAKWSSCPEFSMKNEDFWKHEWEKHGTCSQMDEVSFFNKTLQLYAKYKKKCSKKTGKDCTVCFNRNLTALETCPGPSQDRFVV</sequence>
<comment type="caution">
    <text evidence="3">The sequence shown here is derived from an EMBL/GenBank/DDBJ whole genome shotgun (WGS) entry which is preliminary data.</text>
</comment>
<gene>
    <name evidence="3" type="primary">ddiA</name>
    <name evidence="3" type="ORF">AK812_SmicGene27896</name>
</gene>
<dbReference type="PANTHER" id="PTHR11240:SF22">
    <property type="entry name" value="RIBONUCLEASE T2"/>
    <property type="match status" value="1"/>
</dbReference>
<evidence type="ECO:0000313" key="3">
    <source>
        <dbReference type="EMBL" id="OLP90518.1"/>
    </source>
</evidence>
<dbReference type="PROSITE" id="PS00531">
    <property type="entry name" value="RNASE_T2_2"/>
    <property type="match status" value="1"/>
</dbReference>
<dbReference type="Proteomes" id="UP000186817">
    <property type="component" value="Unassembled WGS sequence"/>
</dbReference>